<dbReference type="GO" id="GO:0016020">
    <property type="term" value="C:membrane"/>
    <property type="evidence" value="ECO:0007669"/>
    <property type="project" value="UniProtKB-SubCell"/>
</dbReference>
<dbReference type="SMART" id="SM00717">
    <property type="entry name" value="SANT"/>
    <property type="match status" value="1"/>
</dbReference>
<keyword evidence="2" id="KW-0716">Sensory transduction</keyword>
<dbReference type="InterPro" id="IPR006578">
    <property type="entry name" value="MADF-dom"/>
</dbReference>
<feature type="domain" description="Myb-like" evidence="10">
    <location>
        <begin position="8"/>
        <end position="67"/>
    </location>
</feature>
<keyword evidence="7" id="KW-0675">Receptor</keyword>
<dbReference type="GO" id="GO:0005667">
    <property type="term" value="C:transcription regulator complex"/>
    <property type="evidence" value="ECO:0007669"/>
    <property type="project" value="TreeGrafter"/>
</dbReference>
<dbReference type="GO" id="GO:0005634">
    <property type="term" value="C:nucleus"/>
    <property type="evidence" value="ECO:0007669"/>
    <property type="project" value="TreeGrafter"/>
</dbReference>
<dbReference type="PANTHER" id="PTHR12243">
    <property type="entry name" value="MADF DOMAIN TRANSCRIPTION FACTOR"/>
    <property type="match status" value="1"/>
</dbReference>
<evidence type="ECO:0000256" key="8">
    <source>
        <dbReference type="ARBA" id="ARBA00023224"/>
    </source>
</evidence>
<evidence type="ECO:0000313" key="13">
    <source>
        <dbReference type="Proteomes" id="UP001153709"/>
    </source>
</evidence>
<dbReference type="OrthoDB" id="5803771at2759"/>
<dbReference type="InterPro" id="IPR004117">
    <property type="entry name" value="7tm6_olfct_rcpt"/>
</dbReference>
<dbReference type="PROSITE" id="PS51029">
    <property type="entry name" value="MADF"/>
    <property type="match status" value="1"/>
</dbReference>
<sequence>MMKKMNQKFTFAEDELLIDLVKQHPALYNCKLKSYRDIVLRNKIWKQVGASLNKSENDCKARWKHIRDYYRKRRNEAMKELGTSSQTMENSDFFKKNQNLLFLENTAIAETETLSSLENSNLIDENLESSYTVKVLNSDEEVPGGSETIQDSPVEETAIQLPIDAETNISMEVHENARETSKTSSRTKSKRKYRTFEENICMELKKSREGKTELSRNILPIEYPPLNPAITTFFQSIATTVNSFIPQLQARAKMQIMNIVGQLELENISQQESMAQPTCPHYTTSEIYSRPSSSGGSECHTDISHSYSQTQSSEKIPFAAYSSPWTGASKSFKNELMIFLLNSQEPIQLKAMDIVDLSLETYMAIVKSSFSYYTVLNNLIFDE</sequence>
<evidence type="ECO:0000256" key="7">
    <source>
        <dbReference type="ARBA" id="ARBA00023170"/>
    </source>
</evidence>
<evidence type="ECO:0000256" key="6">
    <source>
        <dbReference type="ARBA" id="ARBA00023136"/>
    </source>
</evidence>
<dbReference type="Proteomes" id="UP001153709">
    <property type="component" value="Chromosome 6"/>
</dbReference>
<dbReference type="GO" id="GO:0007165">
    <property type="term" value="P:signal transduction"/>
    <property type="evidence" value="ECO:0007669"/>
    <property type="project" value="UniProtKB-KW"/>
</dbReference>
<name>A0A9N9T8W4_DIABA</name>
<dbReference type="EMBL" id="OU898281">
    <property type="protein sequence ID" value="CAG9836741.1"/>
    <property type="molecule type" value="Genomic_DNA"/>
</dbReference>
<keyword evidence="8" id="KW-0807">Transducer</keyword>
<dbReference type="InterPro" id="IPR001005">
    <property type="entry name" value="SANT/Myb"/>
</dbReference>
<dbReference type="GO" id="GO:0005549">
    <property type="term" value="F:odorant binding"/>
    <property type="evidence" value="ECO:0007669"/>
    <property type="project" value="InterPro"/>
</dbReference>
<dbReference type="Pfam" id="PF02949">
    <property type="entry name" value="7tm_6"/>
    <property type="match status" value="1"/>
</dbReference>
<dbReference type="InterPro" id="IPR039353">
    <property type="entry name" value="TF_Adf1"/>
</dbReference>
<feature type="domain" description="MADF" evidence="11">
    <location>
        <begin position="16"/>
        <end position="108"/>
    </location>
</feature>
<reference evidence="12" key="1">
    <citation type="submission" date="2022-01" db="EMBL/GenBank/DDBJ databases">
        <authorList>
            <person name="King R."/>
        </authorList>
    </citation>
    <scope>NUCLEOTIDE SEQUENCE</scope>
</reference>
<dbReference type="CDD" id="cd00167">
    <property type="entry name" value="SANT"/>
    <property type="match status" value="1"/>
</dbReference>
<proteinExistence type="predicted"/>
<evidence type="ECO:0000256" key="1">
    <source>
        <dbReference type="ARBA" id="ARBA00004141"/>
    </source>
</evidence>
<dbReference type="Pfam" id="PF10545">
    <property type="entry name" value="MADF_DNA_bdg"/>
    <property type="match status" value="1"/>
</dbReference>
<evidence type="ECO:0000259" key="11">
    <source>
        <dbReference type="PROSITE" id="PS51029"/>
    </source>
</evidence>
<keyword evidence="6" id="KW-0472">Membrane</keyword>
<dbReference type="Gene3D" id="1.10.10.60">
    <property type="entry name" value="Homeodomain-like"/>
    <property type="match status" value="1"/>
</dbReference>
<organism evidence="12 13">
    <name type="scientific">Diabrotica balteata</name>
    <name type="common">Banded cucumber beetle</name>
    <dbReference type="NCBI Taxonomy" id="107213"/>
    <lineage>
        <taxon>Eukaryota</taxon>
        <taxon>Metazoa</taxon>
        <taxon>Ecdysozoa</taxon>
        <taxon>Arthropoda</taxon>
        <taxon>Hexapoda</taxon>
        <taxon>Insecta</taxon>
        <taxon>Pterygota</taxon>
        <taxon>Neoptera</taxon>
        <taxon>Endopterygota</taxon>
        <taxon>Coleoptera</taxon>
        <taxon>Polyphaga</taxon>
        <taxon>Cucujiformia</taxon>
        <taxon>Chrysomeloidea</taxon>
        <taxon>Chrysomelidae</taxon>
        <taxon>Galerucinae</taxon>
        <taxon>Diabroticina</taxon>
        <taxon>Diabroticites</taxon>
        <taxon>Diabrotica</taxon>
    </lineage>
</organism>
<feature type="compositionally biased region" description="Polar residues" evidence="9">
    <location>
        <begin position="285"/>
        <end position="296"/>
    </location>
</feature>
<comment type="subcellular location">
    <subcellularLocation>
        <location evidence="1">Membrane</location>
        <topology evidence="1">Multi-pass membrane protein</topology>
    </subcellularLocation>
</comment>
<keyword evidence="3" id="KW-0812">Transmembrane</keyword>
<accession>A0A9N9T8W4</accession>
<keyword evidence="5" id="KW-1133">Transmembrane helix</keyword>
<keyword evidence="13" id="KW-1185">Reference proteome</keyword>
<feature type="region of interest" description="Disordered" evidence="9">
    <location>
        <begin position="285"/>
        <end position="304"/>
    </location>
</feature>
<dbReference type="GO" id="GO:0004984">
    <property type="term" value="F:olfactory receptor activity"/>
    <property type="evidence" value="ECO:0007669"/>
    <property type="project" value="InterPro"/>
</dbReference>
<dbReference type="PANTHER" id="PTHR12243:SF67">
    <property type="entry name" value="COREPRESSOR OF PANGOLIN, ISOFORM A-RELATED"/>
    <property type="match status" value="1"/>
</dbReference>
<evidence type="ECO:0000256" key="3">
    <source>
        <dbReference type="ARBA" id="ARBA00022692"/>
    </source>
</evidence>
<dbReference type="PROSITE" id="PS50090">
    <property type="entry name" value="MYB_LIKE"/>
    <property type="match status" value="1"/>
</dbReference>
<evidence type="ECO:0000259" key="10">
    <source>
        <dbReference type="PROSITE" id="PS50090"/>
    </source>
</evidence>
<evidence type="ECO:0000256" key="9">
    <source>
        <dbReference type="SAM" id="MobiDB-lite"/>
    </source>
</evidence>
<evidence type="ECO:0000256" key="2">
    <source>
        <dbReference type="ARBA" id="ARBA00022606"/>
    </source>
</evidence>
<dbReference type="SMART" id="SM00595">
    <property type="entry name" value="MADF"/>
    <property type="match status" value="1"/>
</dbReference>
<evidence type="ECO:0000256" key="4">
    <source>
        <dbReference type="ARBA" id="ARBA00022725"/>
    </source>
</evidence>
<keyword evidence="4" id="KW-0552">Olfaction</keyword>
<evidence type="ECO:0000256" key="5">
    <source>
        <dbReference type="ARBA" id="ARBA00022989"/>
    </source>
</evidence>
<protein>
    <recommendedName>
        <fullName evidence="14">Transcription factor Adf-1</fullName>
    </recommendedName>
</protein>
<gene>
    <name evidence="12" type="ORF">DIABBA_LOCUS9806</name>
</gene>
<dbReference type="GO" id="GO:0006357">
    <property type="term" value="P:regulation of transcription by RNA polymerase II"/>
    <property type="evidence" value="ECO:0007669"/>
    <property type="project" value="TreeGrafter"/>
</dbReference>
<evidence type="ECO:0008006" key="14">
    <source>
        <dbReference type="Google" id="ProtNLM"/>
    </source>
</evidence>
<dbReference type="AlphaFoldDB" id="A0A9N9T8W4"/>
<evidence type="ECO:0000313" key="12">
    <source>
        <dbReference type="EMBL" id="CAG9836741.1"/>
    </source>
</evidence>